<comment type="caution">
    <text evidence="2">The sequence shown here is derived from an EMBL/GenBank/DDBJ whole genome shotgun (WGS) entry which is preliminary data.</text>
</comment>
<feature type="region of interest" description="Disordered" evidence="1">
    <location>
        <begin position="36"/>
        <end position="71"/>
    </location>
</feature>
<name>A0ABD0J0P9_9CAEN</name>
<reference evidence="2 3" key="1">
    <citation type="journal article" date="2023" name="Sci. Data">
        <title>Genome assembly of the Korean intertidal mud-creeper Batillaria attramentaria.</title>
        <authorList>
            <person name="Patra A.K."/>
            <person name="Ho P.T."/>
            <person name="Jun S."/>
            <person name="Lee S.J."/>
            <person name="Kim Y."/>
            <person name="Won Y.J."/>
        </authorList>
    </citation>
    <scope>NUCLEOTIDE SEQUENCE [LARGE SCALE GENOMIC DNA]</scope>
    <source>
        <strain evidence="2">Wonlab-2016</strain>
    </source>
</reference>
<sequence length="89" mass="9998">LDMDDIQSELAALTKRVLGIEEKDIVGPLRFKSKRNECKGKTGRKRSRRSKMKNKMARTGEPMTVDDSGLSEASLSCDDAFPSDFLEFN</sequence>
<organism evidence="2 3">
    <name type="scientific">Batillaria attramentaria</name>
    <dbReference type="NCBI Taxonomy" id="370345"/>
    <lineage>
        <taxon>Eukaryota</taxon>
        <taxon>Metazoa</taxon>
        <taxon>Spiralia</taxon>
        <taxon>Lophotrochozoa</taxon>
        <taxon>Mollusca</taxon>
        <taxon>Gastropoda</taxon>
        <taxon>Caenogastropoda</taxon>
        <taxon>Sorbeoconcha</taxon>
        <taxon>Cerithioidea</taxon>
        <taxon>Batillariidae</taxon>
        <taxon>Batillaria</taxon>
    </lineage>
</organism>
<protein>
    <submittedName>
        <fullName evidence="2">Uncharacterized protein</fullName>
    </submittedName>
</protein>
<evidence type="ECO:0000313" key="2">
    <source>
        <dbReference type="EMBL" id="KAK7446414.1"/>
    </source>
</evidence>
<keyword evidence="3" id="KW-1185">Reference proteome</keyword>
<feature type="non-terminal residue" evidence="2">
    <location>
        <position position="1"/>
    </location>
</feature>
<dbReference type="Proteomes" id="UP001519460">
    <property type="component" value="Unassembled WGS sequence"/>
</dbReference>
<dbReference type="AlphaFoldDB" id="A0ABD0J0P9"/>
<evidence type="ECO:0000256" key="1">
    <source>
        <dbReference type="SAM" id="MobiDB-lite"/>
    </source>
</evidence>
<gene>
    <name evidence="2" type="ORF">BaRGS_00040275</name>
</gene>
<proteinExistence type="predicted"/>
<accession>A0ABD0J0P9</accession>
<evidence type="ECO:0000313" key="3">
    <source>
        <dbReference type="Proteomes" id="UP001519460"/>
    </source>
</evidence>
<feature type="compositionally biased region" description="Basic residues" evidence="1">
    <location>
        <begin position="41"/>
        <end position="56"/>
    </location>
</feature>
<dbReference type="EMBL" id="JACVVK020000783">
    <property type="protein sequence ID" value="KAK7446414.1"/>
    <property type="molecule type" value="Genomic_DNA"/>
</dbReference>